<evidence type="ECO:0000256" key="2">
    <source>
        <dbReference type="ARBA" id="ARBA00012544"/>
    </source>
</evidence>
<dbReference type="PANTHER" id="PTHR48043:SF145">
    <property type="entry name" value="FI06409P-RELATED"/>
    <property type="match status" value="1"/>
</dbReference>
<dbReference type="Pfam" id="PF00201">
    <property type="entry name" value="UDPGT"/>
    <property type="match status" value="1"/>
</dbReference>
<sequence length="107" mass="12161">MVNTNELYDFPKPTLAKMVNIGGIGLQLEDAKPLALEFQKIYDVAVGVIVFSFGSVAPSHKMPLTWKMAFIEAFRRFPNYHFIWRYAGTDLQGGFFVIPPFTSTLKR</sequence>
<evidence type="ECO:0000256" key="3">
    <source>
        <dbReference type="ARBA" id="ARBA00022676"/>
    </source>
</evidence>
<dbReference type="InterPro" id="IPR050271">
    <property type="entry name" value="UDP-glycosyltransferase"/>
</dbReference>
<keyword evidence="8" id="KW-1185">Reference proteome</keyword>
<keyword evidence="4" id="KW-0808">Transferase</keyword>
<accession>A0A3P7I8L2</accession>
<dbReference type="InterPro" id="IPR002213">
    <property type="entry name" value="UDP_glucos_trans"/>
</dbReference>
<dbReference type="SUPFAM" id="SSF53756">
    <property type="entry name" value="UDP-Glycosyltransferase/glycogen phosphorylase"/>
    <property type="match status" value="1"/>
</dbReference>
<dbReference type="GO" id="GO:0015020">
    <property type="term" value="F:glucuronosyltransferase activity"/>
    <property type="evidence" value="ECO:0007669"/>
    <property type="project" value="UniProtKB-EC"/>
</dbReference>
<dbReference type="EMBL" id="UYYB01011155">
    <property type="protein sequence ID" value="VDM69120.1"/>
    <property type="molecule type" value="Genomic_DNA"/>
</dbReference>
<evidence type="ECO:0000313" key="7">
    <source>
        <dbReference type="EMBL" id="VDM69120.1"/>
    </source>
</evidence>
<comment type="similarity">
    <text evidence="1">Belongs to the UDP-glycosyltransferase family.</text>
</comment>
<dbReference type="OrthoDB" id="5835829at2759"/>
<proteinExistence type="inferred from homology"/>
<evidence type="ECO:0000256" key="4">
    <source>
        <dbReference type="ARBA" id="ARBA00022679"/>
    </source>
</evidence>
<organism evidence="7 8">
    <name type="scientific">Strongylus vulgaris</name>
    <name type="common">Blood worm</name>
    <dbReference type="NCBI Taxonomy" id="40348"/>
    <lineage>
        <taxon>Eukaryota</taxon>
        <taxon>Metazoa</taxon>
        <taxon>Ecdysozoa</taxon>
        <taxon>Nematoda</taxon>
        <taxon>Chromadorea</taxon>
        <taxon>Rhabditida</taxon>
        <taxon>Rhabditina</taxon>
        <taxon>Rhabditomorpha</taxon>
        <taxon>Strongyloidea</taxon>
        <taxon>Strongylidae</taxon>
        <taxon>Strongylus</taxon>
    </lineage>
</organism>
<dbReference type="AlphaFoldDB" id="A0A3P7I8L2"/>
<evidence type="ECO:0000256" key="6">
    <source>
        <dbReference type="ARBA" id="ARBA00047475"/>
    </source>
</evidence>
<protein>
    <recommendedName>
        <fullName evidence="2">glucuronosyltransferase</fullName>
        <ecNumber evidence="2">2.4.1.17</ecNumber>
    </recommendedName>
</protein>
<comment type="catalytic activity">
    <reaction evidence="6">
        <text>glucuronate acceptor + UDP-alpha-D-glucuronate = acceptor beta-D-glucuronoside + UDP + H(+)</text>
        <dbReference type="Rhea" id="RHEA:21032"/>
        <dbReference type="ChEBI" id="CHEBI:15378"/>
        <dbReference type="ChEBI" id="CHEBI:58052"/>
        <dbReference type="ChEBI" id="CHEBI:58223"/>
        <dbReference type="ChEBI" id="CHEBI:132367"/>
        <dbReference type="ChEBI" id="CHEBI:132368"/>
        <dbReference type="EC" id="2.4.1.17"/>
    </reaction>
</comment>
<evidence type="ECO:0000313" key="8">
    <source>
        <dbReference type="Proteomes" id="UP000270094"/>
    </source>
</evidence>
<dbReference type="PANTHER" id="PTHR48043">
    <property type="entry name" value="EG:EG0003.4 PROTEIN-RELATED"/>
    <property type="match status" value="1"/>
</dbReference>
<evidence type="ECO:0000256" key="5">
    <source>
        <dbReference type="ARBA" id="ARBA00022729"/>
    </source>
</evidence>
<gene>
    <name evidence="7" type="ORF">SVUK_LOCUS4118</name>
</gene>
<keyword evidence="3" id="KW-0328">Glycosyltransferase</keyword>
<dbReference type="EC" id="2.4.1.17" evidence="2"/>
<name>A0A3P7I8L2_STRVU</name>
<reference evidence="7 8" key="1">
    <citation type="submission" date="2018-11" db="EMBL/GenBank/DDBJ databases">
        <authorList>
            <consortium name="Pathogen Informatics"/>
        </authorList>
    </citation>
    <scope>NUCLEOTIDE SEQUENCE [LARGE SCALE GENOMIC DNA]</scope>
</reference>
<keyword evidence="5" id="KW-0732">Signal</keyword>
<dbReference type="Proteomes" id="UP000270094">
    <property type="component" value="Unassembled WGS sequence"/>
</dbReference>
<evidence type="ECO:0000256" key="1">
    <source>
        <dbReference type="ARBA" id="ARBA00009995"/>
    </source>
</evidence>